<dbReference type="GO" id="GO:0016020">
    <property type="term" value="C:membrane"/>
    <property type="evidence" value="ECO:0007669"/>
    <property type="project" value="InterPro"/>
</dbReference>
<comment type="caution">
    <text evidence="1">The sequence shown here is derived from an EMBL/GenBank/DDBJ whole genome shotgun (WGS) entry which is preliminary data.</text>
</comment>
<dbReference type="EMBL" id="BLLK01000075">
    <property type="protein sequence ID" value="GFH61846.1"/>
    <property type="molecule type" value="Genomic_DNA"/>
</dbReference>
<reference evidence="1 2" key="1">
    <citation type="journal article" date="2021" name="Sci. Rep.">
        <title>The genome of the diatom Chaetoceros tenuissimus carries an ancient integrated fragment of an extant virus.</title>
        <authorList>
            <person name="Hongo Y."/>
            <person name="Kimura K."/>
            <person name="Takaki Y."/>
            <person name="Yoshida Y."/>
            <person name="Baba S."/>
            <person name="Kobayashi G."/>
            <person name="Nagasaki K."/>
            <person name="Hano T."/>
            <person name="Tomaru Y."/>
        </authorList>
    </citation>
    <scope>NUCLEOTIDE SEQUENCE [LARGE SCALE GENOMIC DNA]</scope>
    <source>
        <strain evidence="1 2">NIES-3715</strain>
    </source>
</reference>
<dbReference type="GO" id="GO:0008146">
    <property type="term" value="F:sulfotransferase activity"/>
    <property type="evidence" value="ECO:0007669"/>
    <property type="project" value="InterPro"/>
</dbReference>
<dbReference type="Gene3D" id="3.40.50.300">
    <property type="entry name" value="P-loop containing nucleotide triphosphate hydrolases"/>
    <property type="match status" value="1"/>
</dbReference>
<accession>A0AAD3HFX5</accession>
<keyword evidence="2" id="KW-1185">Reference proteome</keyword>
<dbReference type="Pfam" id="PF03567">
    <property type="entry name" value="Sulfotransfer_2"/>
    <property type="match status" value="1"/>
</dbReference>
<sequence length="642" mass="75097">MFTMYTPSKKKIITFVCVCAVLAIYNTGDKNAFGSIARILYTEDELEQMRNDFGCISRRLHKLIYVHIPKTQTFARRPLWGHHPIFNLKNNAEERGIADFHTAATIRHPCGRFISAFRYLKSDICGGMDKRLREKFGILPDTTLDDYVQYLEDTHWDNLYMHFIPQYQHVVNQNMTKVDVDNILCNEQWDEGVQRLQSVLGVKMMGIRRGLGSTSDHVLQNHHEKCQDLKPETREAIVRFYAMDYCLFEYDELPSDEKEGICKKKIQVMFQINKALLTADETNNTRDAFRFQFSEDTLKQAADFQQNGHAFESTIATAFFELPNSKHGIEEYLDWTKNSLCLKDAMVIFTNVPDKLTPLREHAKDRTIIVPMQMDEIEVGNDVHITDEQWEHQLEIVSGFYKGKHLDVNLFKIWAGKSWLVNQALELNPFSSDVYHWMDIGHFRKEPWFCGETVVRHPEVVPEDRMMLFMRRDIRIQGNREVPDAIVVKDEFTNTFIPGGWIAGRANMWPEFLQRFEETIAMYMLVGVSLTEDQALLETTCIRNEGLCALVRRDNHVGYLDPSEQFETCSDEECKEKAGWRQGGWCDFFNMKYYFWHGGNFKFWDPATGYPTEDEDFGLWHPFVDQVATKRVMYLQDFSKKN</sequence>
<protein>
    <submittedName>
        <fullName evidence="1">Uncharacterized protein</fullName>
    </submittedName>
</protein>
<organism evidence="1 2">
    <name type="scientific">Chaetoceros tenuissimus</name>
    <dbReference type="NCBI Taxonomy" id="426638"/>
    <lineage>
        <taxon>Eukaryota</taxon>
        <taxon>Sar</taxon>
        <taxon>Stramenopiles</taxon>
        <taxon>Ochrophyta</taxon>
        <taxon>Bacillariophyta</taxon>
        <taxon>Coscinodiscophyceae</taxon>
        <taxon>Chaetocerotophycidae</taxon>
        <taxon>Chaetocerotales</taxon>
        <taxon>Chaetocerotaceae</taxon>
        <taxon>Chaetoceros</taxon>
    </lineage>
</organism>
<proteinExistence type="predicted"/>
<dbReference type="Proteomes" id="UP001054902">
    <property type="component" value="Unassembled WGS sequence"/>
</dbReference>
<name>A0AAD3HFX5_9STRA</name>
<gene>
    <name evidence="1" type="ORF">CTEN210_18322</name>
</gene>
<evidence type="ECO:0000313" key="1">
    <source>
        <dbReference type="EMBL" id="GFH61846.1"/>
    </source>
</evidence>
<dbReference type="AlphaFoldDB" id="A0AAD3HFX5"/>
<dbReference type="InterPro" id="IPR005331">
    <property type="entry name" value="Sulfotransferase"/>
</dbReference>
<dbReference type="InterPro" id="IPR027417">
    <property type="entry name" value="P-loop_NTPase"/>
</dbReference>
<evidence type="ECO:0000313" key="2">
    <source>
        <dbReference type="Proteomes" id="UP001054902"/>
    </source>
</evidence>